<keyword evidence="2" id="KW-1133">Transmembrane helix</keyword>
<feature type="region of interest" description="Disordered" evidence="1">
    <location>
        <begin position="609"/>
        <end position="631"/>
    </location>
</feature>
<feature type="region of interest" description="Disordered" evidence="1">
    <location>
        <begin position="775"/>
        <end position="800"/>
    </location>
</feature>
<proteinExistence type="predicted"/>
<evidence type="ECO:0000256" key="2">
    <source>
        <dbReference type="SAM" id="Phobius"/>
    </source>
</evidence>
<keyword evidence="4" id="KW-1185">Reference proteome</keyword>
<evidence type="ECO:0000313" key="4">
    <source>
        <dbReference type="Proteomes" id="UP001190700"/>
    </source>
</evidence>
<accession>A0AAE0C3F5</accession>
<dbReference type="AlphaFoldDB" id="A0AAE0C3F5"/>
<organism evidence="3 4">
    <name type="scientific">Cymbomonas tetramitiformis</name>
    <dbReference type="NCBI Taxonomy" id="36881"/>
    <lineage>
        <taxon>Eukaryota</taxon>
        <taxon>Viridiplantae</taxon>
        <taxon>Chlorophyta</taxon>
        <taxon>Pyramimonadophyceae</taxon>
        <taxon>Pyramimonadales</taxon>
        <taxon>Pyramimonadaceae</taxon>
        <taxon>Cymbomonas</taxon>
    </lineage>
</organism>
<gene>
    <name evidence="3" type="ORF">CYMTET_42816</name>
</gene>
<feature type="compositionally biased region" description="Low complexity" evidence="1">
    <location>
        <begin position="890"/>
        <end position="906"/>
    </location>
</feature>
<feature type="region of interest" description="Disordered" evidence="1">
    <location>
        <begin position="826"/>
        <end position="931"/>
    </location>
</feature>
<dbReference type="EMBL" id="LGRX02028744">
    <property type="protein sequence ID" value="KAK3247691.1"/>
    <property type="molecule type" value="Genomic_DNA"/>
</dbReference>
<keyword evidence="2" id="KW-0812">Transmembrane</keyword>
<feature type="compositionally biased region" description="Polar residues" evidence="1">
    <location>
        <begin position="843"/>
        <end position="852"/>
    </location>
</feature>
<evidence type="ECO:0000313" key="3">
    <source>
        <dbReference type="EMBL" id="KAK3247691.1"/>
    </source>
</evidence>
<sequence>MAPSEAVSLPDVALANNRFDYYTLQATAVSGTEATSSLLLVTVESVQSMALMASKTKIYMQSDAEAEKFQKGCKQCSVLMPIGPAVKGTSRMITYIAVKAEYRATTYTITARAVDSQCGWRPDCTSCAAAPSSIGCVWCPDAWGNGGCMSATEAASSALQCEAAGSCSDVANVCSSYSASSTSVEGAAASCTQCIASSESRACNWCGYGDDGACTSAYQAQGGYCQEWLTGIPGRLPSATQTCSERMAKSTCESAKDCVSCGERAAGSGCGWCEGSNGQGACMPAVLGTRALQCAQSSHWGVASDACPETSVPMHTLGLNSQVSVDLQSGSLGAIFTVLAYDTPTNVVLRTAASPVGISPSAECPLTIRSLQSAILGSTTDPLAVAKPPLTSLASGVWPDSEEALPKAMYYSASIASSASPLLTSCRVEVSTEELPSRIGVAGREAVSVSETVCCGARLMYKVQPASLMYPLMNVTIAVANVTGGASAIVCRAGCDSDTQEAVAVPAGGLTSFQLEIESSPWYVGVSAEAQEGVGFTITAYMMNDPTVQNNVNLDEKDDADEKSDDIPAYMYVLYSMGAGCILGLVSLILICGVRKINKARRRARYATERTKENLRQEFQPDSGHSEDPEQQMLAQSRIRHGPAIGAFSTDFPAGMTGERCAADDLTASYPGVNKSKTPMRSLRHLYGGGTPSKDTSWLHPDGDSITSAQGLEMQKALGQNEGGVGLDGELIGAAGGMSTPLAGSGDNVMQVLNERMRILAQAEEDRDKRLDAELLNPLPADSPVAPRERPDEPPANLDNEVGVEDLDEAGSISHVPPRVEMGRSLSNLQIPPKPPLFPSGGTAVTESVNRVTTPSPGGLPTPSPGGPLAVSSRATMMASPPPGAGSTLSSPVPKASSGSASSSPVPKIPPPPEQSPRAQPSTTEDILSFD</sequence>
<feature type="transmembrane region" description="Helical" evidence="2">
    <location>
        <begin position="569"/>
        <end position="594"/>
    </location>
</feature>
<protein>
    <submittedName>
        <fullName evidence="3">Uncharacterized protein</fullName>
    </submittedName>
</protein>
<keyword evidence="2" id="KW-0472">Membrane</keyword>
<comment type="caution">
    <text evidence="3">The sequence shown here is derived from an EMBL/GenBank/DDBJ whole genome shotgun (WGS) entry which is preliminary data.</text>
</comment>
<name>A0AAE0C3F5_9CHLO</name>
<reference evidence="3 4" key="1">
    <citation type="journal article" date="2015" name="Genome Biol. Evol.">
        <title>Comparative Genomics of a Bacterivorous Green Alga Reveals Evolutionary Causalities and Consequences of Phago-Mixotrophic Mode of Nutrition.</title>
        <authorList>
            <person name="Burns J.A."/>
            <person name="Paasch A."/>
            <person name="Narechania A."/>
            <person name="Kim E."/>
        </authorList>
    </citation>
    <scope>NUCLEOTIDE SEQUENCE [LARGE SCALE GENOMIC DNA]</scope>
    <source>
        <strain evidence="3 4">PLY_AMNH</strain>
    </source>
</reference>
<evidence type="ECO:0000256" key="1">
    <source>
        <dbReference type="SAM" id="MobiDB-lite"/>
    </source>
</evidence>
<dbReference type="Proteomes" id="UP001190700">
    <property type="component" value="Unassembled WGS sequence"/>
</dbReference>